<feature type="region of interest" description="Disordered" evidence="1">
    <location>
        <begin position="280"/>
        <end position="449"/>
    </location>
</feature>
<gene>
    <name evidence="2" type="ORF">AU210_004276</name>
</gene>
<dbReference type="STRING" id="327505.A0A2H3HWD3"/>
<dbReference type="EMBL" id="MABQ02000003">
    <property type="protein sequence ID" value="PCD41732.1"/>
    <property type="molecule type" value="Genomic_DNA"/>
</dbReference>
<dbReference type="Proteomes" id="UP000219602">
    <property type="component" value="Chromosome 4"/>
</dbReference>
<comment type="caution">
    <text evidence="2">The sequence shown here is derived from an EMBL/GenBank/DDBJ whole genome shotgun (WGS) entry which is preliminary data.</text>
</comment>
<reference evidence="2 3" key="1">
    <citation type="journal article" date="2016" name="Environ. Microbiol.">
        <title>Effector profiles distinguish formae speciales of Fusarium oxysporum.</title>
        <authorList>
            <person name="van Dam P."/>
            <person name="Fokkens L."/>
            <person name="Schmidt S.M."/>
            <person name="Linmans J.H."/>
            <person name="Kistler H.C."/>
            <person name="Ma L.J."/>
            <person name="Rep M."/>
        </authorList>
    </citation>
    <scope>NUCLEOTIDE SEQUENCE [LARGE SCALE GENOMIC DNA]</scope>
    <source>
        <strain evidence="2 3">Forc016</strain>
    </source>
</reference>
<proteinExistence type="predicted"/>
<organism evidence="2 3">
    <name type="scientific">Fusarium oxysporum f. sp. radicis-cucumerinum</name>
    <dbReference type="NCBI Taxonomy" id="327505"/>
    <lineage>
        <taxon>Eukaryota</taxon>
        <taxon>Fungi</taxon>
        <taxon>Dikarya</taxon>
        <taxon>Ascomycota</taxon>
        <taxon>Pezizomycotina</taxon>
        <taxon>Sordariomycetes</taxon>
        <taxon>Hypocreomycetidae</taxon>
        <taxon>Hypocreales</taxon>
        <taxon>Nectriaceae</taxon>
        <taxon>Fusarium</taxon>
        <taxon>Fusarium oxysporum species complex</taxon>
    </lineage>
</organism>
<feature type="region of interest" description="Disordered" evidence="1">
    <location>
        <begin position="1"/>
        <end position="61"/>
    </location>
</feature>
<feature type="compositionally biased region" description="Basic and acidic residues" evidence="1">
    <location>
        <begin position="294"/>
        <end position="310"/>
    </location>
</feature>
<feature type="compositionally biased region" description="Basic and acidic residues" evidence="1">
    <location>
        <begin position="112"/>
        <end position="128"/>
    </location>
</feature>
<sequence>MDTAEGRSVTESSEQQIKNIQSRHEDTPPVSQVPEVQNPVEASSSVPAEGKTGKTAKKPFFKRTWSKATERLFRRNTGNEARRFFIHNVRQLPPAHQRGPSDPSGFVNLGRQDPRARDPKVKHPDSGPDHCVMCNKQLHDSTSDYHSWKRCETRVYLPCGHPFGHRCLHSYLRHRLVSRTPESDAIIVGGEQYCPMGNCIPIRYECDHLAIPTLQRPQPRVSRLLDDEWLASRTKQFQACEARRLAWLNIVIEPPANRSPEEANRYRRAIDAPEIAILLSQREKSNLPPGPSTEMREDRNQAGTKKEKTVEFPSAVGNVDGHDHITPAEASTSWKLPEVAKQPPFDVPTPGEAGRSATGAASINGTAGSKNKTNSTVTVPQPPVQKTASESEPGLIDKTNVGPRGDMAEEEPEKLVTLPDPPKDVPKKSAKETESKAEGKRKVAQPTAS</sequence>
<feature type="compositionally biased region" description="Polar residues" evidence="1">
    <location>
        <begin position="359"/>
        <end position="390"/>
    </location>
</feature>
<reference evidence="2 3" key="2">
    <citation type="journal article" date="2017" name="Sci. Rep.">
        <title>A mobile pathogenicity chromosome in Fusarium oxysporum for infection of multiple cucurbit species.</title>
        <authorList>
            <person name="van Dam P."/>
            <person name="Fokkens L."/>
            <person name="Ayukawa Y."/>
            <person name="van der Gragt M."/>
            <person name="Ter Horst A."/>
            <person name="Brankovics B."/>
            <person name="Houterman P.M."/>
            <person name="Arie T."/>
            <person name="Rep M."/>
        </authorList>
    </citation>
    <scope>NUCLEOTIDE SEQUENCE [LARGE SCALE GENOMIC DNA]</scope>
    <source>
        <strain evidence="2 3">Forc016</strain>
    </source>
</reference>
<evidence type="ECO:0000313" key="3">
    <source>
        <dbReference type="Proteomes" id="UP000219602"/>
    </source>
</evidence>
<evidence type="ECO:0000313" key="2">
    <source>
        <dbReference type="EMBL" id="PCD41732.1"/>
    </source>
</evidence>
<dbReference type="AlphaFoldDB" id="A0A2H3HWD3"/>
<accession>A0A2H3HWD3</accession>
<feature type="compositionally biased region" description="Polar residues" evidence="1">
    <location>
        <begin position="9"/>
        <end position="20"/>
    </location>
</feature>
<name>A0A2H3HWD3_FUSOX</name>
<feature type="region of interest" description="Disordered" evidence="1">
    <location>
        <begin position="90"/>
        <end position="128"/>
    </location>
</feature>
<protein>
    <submittedName>
        <fullName evidence="2">Uncharacterized protein</fullName>
    </submittedName>
</protein>
<evidence type="ECO:0000256" key="1">
    <source>
        <dbReference type="SAM" id="MobiDB-lite"/>
    </source>
</evidence>
<feature type="compositionally biased region" description="Basic and acidic residues" evidence="1">
    <location>
        <begin position="421"/>
        <end position="441"/>
    </location>
</feature>